<proteinExistence type="predicted"/>
<evidence type="ECO:0000313" key="2">
    <source>
        <dbReference type="Proteomes" id="UP000790709"/>
    </source>
</evidence>
<organism evidence="1 2">
    <name type="scientific">Leucogyrophana mollusca</name>
    <dbReference type="NCBI Taxonomy" id="85980"/>
    <lineage>
        <taxon>Eukaryota</taxon>
        <taxon>Fungi</taxon>
        <taxon>Dikarya</taxon>
        <taxon>Basidiomycota</taxon>
        <taxon>Agaricomycotina</taxon>
        <taxon>Agaricomycetes</taxon>
        <taxon>Agaricomycetidae</taxon>
        <taxon>Boletales</taxon>
        <taxon>Boletales incertae sedis</taxon>
        <taxon>Leucogyrophana</taxon>
    </lineage>
</organism>
<sequence>MTSQASHLAQIRGHNATRSPVMWSSKEFRKREKAKVGTPAGDWRSTPPQGVVHPMFSGYERGARLPRCWYEYTNFFGRSYFYNDYLRVCTNEDMHDQRLRDELYAKVYQSNTWSQQDIGRRWHFPADAQHLLFFHRNNEDLFLTGVTISCASGGVFQFHGDDEYYGQHELWAFLLHYPMHYTVIPPFVEVQFLCAVAYEASERASLGDSTTFPYTNEEWETVMNIYNDLKARQAGPDGDYVVPAIIWHMARTMRDIWLSRGSRNFGTRRVLISRDDIRLTSPRTRNDRLLSFAMGVLFLGMHTTYLERLRGVVLADHLMCAREFKKLLDALLAEWGESNLLAAVFLAANIGFLAVNDVDSIQRTASLASSLFAVSSLAAGVHHVWLHKSKNDITYLQIHAYVNHKMFSFSLQTNYTITACFLSIPTAALLWSIISFSAFLAMYSIQESSEIDGALLTALLGVVAFCIMGALFFFWHVWRDGVDAMKGRDVSGVKHLNNRSENASVISSWYNNTSTKLKDGIRLRFKKPNTDAEGQ</sequence>
<reference evidence="1" key="1">
    <citation type="journal article" date="2021" name="New Phytol.">
        <title>Evolutionary innovations through gain and loss of genes in the ectomycorrhizal Boletales.</title>
        <authorList>
            <person name="Wu G."/>
            <person name="Miyauchi S."/>
            <person name="Morin E."/>
            <person name="Kuo A."/>
            <person name="Drula E."/>
            <person name="Varga T."/>
            <person name="Kohler A."/>
            <person name="Feng B."/>
            <person name="Cao Y."/>
            <person name="Lipzen A."/>
            <person name="Daum C."/>
            <person name="Hundley H."/>
            <person name="Pangilinan J."/>
            <person name="Johnson J."/>
            <person name="Barry K."/>
            <person name="LaButti K."/>
            <person name="Ng V."/>
            <person name="Ahrendt S."/>
            <person name="Min B."/>
            <person name="Choi I.G."/>
            <person name="Park H."/>
            <person name="Plett J.M."/>
            <person name="Magnuson J."/>
            <person name="Spatafora J.W."/>
            <person name="Nagy L.G."/>
            <person name="Henrissat B."/>
            <person name="Grigoriev I.V."/>
            <person name="Yang Z.L."/>
            <person name="Xu J."/>
            <person name="Martin F.M."/>
        </authorList>
    </citation>
    <scope>NUCLEOTIDE SEQUENCE</scope>
    <source>
        <strain evidence="1">KUC20120723A-06</strain>
    </source>
</reference>
<keyword evidence="2" id="KW-1185">Reference proteome</keyword>
<comment type="caution">
    <text evidence="1">The sequence shown here is derived from an EMBL/GenBank/DDBJ whole genome shotgun (WGS) entry which is preliminary data.</text>
</comment>
<gene>
    <name evidence="1" type="ORF">BV22DRAFT_1131320</name>
</gene>
<dbReference type="EMBL" id="MU266480">
    <property type="protein sequence ID" value="KAH7922559.1"/>
    <property type="molecule type" value="Genomic_DNA"/>
</dbReference>
<name>A0ACB8BAD8_9AGAM</name>
<dbReference type="Proteomes" id="UP000790709">
    <property type="component" value="Unassembled WGS sequence"/>
</dbReference>
<protein>
    <submittedName>
        <fullName evidence="1">Uncharacterized protein</fullName>
    </submittedName>
</protein>
<accession>A0ACB8BAD8</accession>
<evidence type="ECO:0000313" key="1">
    <source>
        <dbReference type="EMBL" id="KAH7922559.1"/>
    </source>
</evidence>